<dbReference type="EMBL" id="CP019472">
    <property type="protein sequence ID" value="UQC76263.1"/>
    <property type="molecule type" value="Genomic_DNA"/>
</dbReference>
<organism evidence="7 8">
    <name type="scientific">Colletotrichum lupini</name>
    <dbReference type="NCBI Taxonomy" id="145971"/>
    <lineage>
        <taxon>Eukaryota</taxon>
        <taxon>Fungi</taxon>
        <taxon>Dikarya</taxon>
        <taxon>Ascomycota</taxon>
        <taxon>Pezizomycotina</taxon>
        <taxon>Sordariomycetes</taxon>
        <taxon>Hypocreomycetidae</taxon>
        <taxon>Glomerellales</taxon>
        <taxon>Glomerellaceae</taxon>
        <taxon>Colletotrichum</taxon>
        <taxon>Colletotrichum acutatum species complex</taxon>
    </lineage>
</organism>
<accession>A0A9Q8SFR1</accession>
<dbReference type="GeneID" id="73351690"/>
<dbReference type="RefSeq" id="XP_049137904.1">
    <property type="nucleotide sequence ID" value="XM_049296680.1"/>
</dbReference>
<proteinExistence type="predicted"/>
<dbReference type="Proteomes" id="UP000830671">
    <property type="component" value="Chromosome 10"/>
</dbReference>
<feature type="region of interest" description="Disordered" evidence="6">
    <location>
        <begin position="1"/>
        <end position="26"/>
    </location>
</feature>
<reference evidence="7" key="1">
    <citation type="journal article" date="2021" name="Mol. Plant Microbe Interact.">
        <title>Complete Genome Sequence of the Plant-Pathogenic Fungus Colletotrichum lupini.</title>
        <authorList>
            <person name="Baroncelli R."/>
            <person name="Pensec F."/>
            <person name="Da Lio D."/>
            <person name="Boufleur T."/>
            <person name="Vicente I."/>
            <person name="Sarrocco S."/>
            <person name="Picot A."/>
            <person name="Baraldi E."/>
            <person name="Sukno S."/>
            <person name="Thon M."/>
            <person name="Le Floch G."/>
        </authorList>
    </citation>
    <scope>NUCLEOTIDE SEQUENCE</scope>
    <source>
        <strain evidence="7">IMI 504893</strain>
    </source>
</reference>
<feature type="compositionally biased region" description="Basic and acidic residues" evidence="6">
    <location>
        <begin position="1"/>
        <end position="10"/>
    </location>
</feature>
<evidence type="ECO:0000313" key="8">
    <source>
        <dbReference type="Proteomes" id="UP000830671"/>
    </source>
</evidence>
<evidence type="ECO:0000256" key="1">
    <source>
        <dbReference type="ARBA" id="ARBA00004141"/>
    </source>
</evidence>
<dbReference type="SUPFAM" id="SSF103473">
    <property type="entry name" value="MFS general substrate transporter"/>
    <property type="match status" value="1"/>
</dbReference>
<dbReference type="GO" id="GO:0016020">
    <property type="term" value="C:membrane"/>
    <property type="evidence" value="ECO:0007669"/>
    <property type="project" value="UniProtKB-SubCell"/>
</dbReference>
<protein>
    <submittedName>
        <fullName evidence="7">Major facilitator superfamily transporter</fullName>
    </submittedName>
</protein>
<gene>
    <name evidence="7" type="ORF">CLUP02_17776</name>
</gene>
<dbReference type="GO" id="GO:0022857">
    <property type="term" value="F:transmembrane transporter activity"/>
    <property type="evidence" value="ECO:0007669"/>
    <property type="project" value="TreeGrafter"/>
</dbReference>
<sequence length="126" mass="14286">MGVPEIEKTTVADSPRSKSPSSVAAREVQPTVVELVQEEPKLTWRSYVWDTLDKSPEERKFMFKLDAVILTFASLGYFIKNLDQININNAFVSSMKEDMKLFGNELNYMQACWTVGYVIGEIPSLS</sequence>
<dbReference type="KEGG" id="clup:CLUP02_17776"/>
<keyword evidence="4" id="KW-1133">Transmembrane helix</keyword>
<dbReference type="InterPro" id="IPR036259">
    <property type="entry name" value="MFS_trans_sf"/>
</dbReference>
<evidence type="ECO:0000256" key="3">
    <source>
        <dbReference type="ARBA" id="ARBA00022692"/>
    </source>
</evidence>
<dbReference type="PANTHER" id="PTHR43791">
    <property type="entry name" value="PERMEASE-RELATED"/>
    <property type="match status" value="1"/>
</dbReference>
<dbReference type="AlphaFoldDB" id="A0A9Q8SFR1"/>
<evidence type="ECO:0000256" key="5">
    <source>
        <dbReference type="ARBA" id="ARBA00023136"/>
    </source>
</evidence>
<evidence type="ECO:0000256" key="4">
    <source>
        <dbReference type="ARBA" id="ARBA00022989"/>
    </source>
</evidence>
<keyword evidence="8" id="KW-1185">Reference proteome</keyword>
<evidence type="ECO:0000256" key="6">
    <source>
        <dbReference type="SAM" id="MobiDB-lite"/>
    </source>
</evidence>
<evidence type="ECO:0000256" key="2">
    <source>
        <dbReference type="ARBA" id="ARBA00022448"/>
    </source>
</evidence>
<comment type="subcellular location">
    <subcellularLocation>
        <location evidence="1">Membrane</location>
        <topology evidence="1">Multi-pass membrane protein</topology>
    </subcellularLocation>
</comment>
<keyword evidence="3" id="KW-0812">Transmembrane</keyword>
<keyword evidence="5" id="KW-0472">Membrane</keyword>
<name>A0A9Q8SFR1_9PEZI</name>
<keyword evidence="2" id="KW-0813">Transport</keyword>
<dbReference type="PANTHER" id="PTHR43791:SF39">
    <property type="entry name" value="TRANSPORTER LIZ1_SEO1, PUTATIVE (AFU_ORTHOLOGUE AFUA_3G00980)-RELATED"/>
    <property type="match status" value="1"/>
</dbReference>
<evidence type="ECO:0000313" key="7">
    <source>
        <dbReference type="EMBL" id="UQC76263.1"/>
    </source>
</evidence>